<dbReference type="InterPro" id="IPR036890">
    <property type="entry name" value="HATPase_C_sf"/>
</dbReference>
<dbReference type="InterPro" id="IPR003594">
    <property type="entry name" value="HATPase_dom"/>
</dbReference>
<keyword evidence="8" id="KW-0175">Coiled coil</keyword>
<keyword evidence="9" id="KW-0472">Membrane</keyword>
<keyword evidence="3" id="KW-0808">Transferase</keyword>
<dbReference type="Gene3D" id="1.10.287.130">
    <property type="match status" value="1"/>
</dbReference>
<evidence type="ECO:0000256" key="1">
    <source>
        <dbReference type="ARBA" id="ARBA00000085"/>
    </source>
</evidence>
<evidence type="ECO:0000256" key="9">
    <source>
        <dbReference type="SAM" id="Phobius"/>
    </source>
</evidence>
<protein>
    <recommendedName>
        <fullName evidence="2">histidine kinase</fullName>
        <ecNumber evidence="2">2.7.13.3</ecNumber>
    </recommendedName>
</protein>
<evidence type="ECO:0000256" key="4">
    <source>
        <dbReference type="ARBA" id="ARBA00022741"/>
    </source>
</evidence>
<gene>
    <name evidence="11" type="ORF">DCC35_20495</name>
</gene>
<dbReference type="Proteomes" id="UP000298616">
    <property type="component" value="Chromosome"/>
</dbReference>
<keyword evidence="6" id="KW-0067">ATP-binding</keyword>
<dbReference type="Gene3D" id="3.30.565.10">
    <property type="entry name" value="Histidine kinase-like ATPase, C-terminal domain"/>
    <property type="match status" value="1"/>
</dbReference>
<evidence type="ECO:0000256" key="3">
    <source>
        <dbReference type="ARBA" id="ARBA00022679"/>
    </source>
</evidence>
<dbReference type="InterPro" id="IPR036097">
    <property type="entry name" value="HisK_dim/P_sf"/>
</dbReference>
<dbReference type="GO" id="GO:0000155">
    <property type="term" value="F:phosphorelay sensor kinase activity"/>
    <property type="evidence" value="ECO:0007669"/>
    <property type="project" value="InterPro"/>
</dbReference>
<keyword evidence="9" id="KW-0812">Transmembrane</keyword>
<keyword evidence="7" id="KW-0902">Two-component regulatory system</keyword>
<dbReference type="PANTHER" id="PTHR42878:SF7">
    <property type="entry name" value="SENSOR HISTIDINE KINASE GLRK"/>
    <property type="match status" value="1"/>
</dbReference>
<feature type="coiled-coil region" evidence="8">
    <location>
        <begin position="359"/>
        <end position="389"/>
    </location>
</feature>
<dbReference type="SMART" id="SM00387">
    <property type="entry name" value="HATPase_c"/>
    <property type="match status" value="1"/>
</dbReference>
<dbReference type="AlphaFoldDB" id="A0A4D7JTQ5"/>
<dbReference type="GO" id="GO:0005524">
    <property type="term" value="F:ATP binding"/>
    <property type="evidence" value="ECO:0007669"/>
    <property type="project" value="UniProtKB-KW"/>
</dbReference>
<feature type="domain" description="Histidine kinase" evidence="10">
    <location>
        <begin position="463"/>
        <end position="674"/>
    </location>
</feature>
<reference evidence="11 12" key="1">
    <citation type="submission" date="2018-04" db="EMBL/GenBank/DDBJ databases">
        <title>Complete genome uncultured novel isolate.</title>
        <authorList>
            <person name="Merlino G."/>
        </authorList>
    </citation>
    <scope>NUCLEOTIDE SEQUENCE [LARGE SCALE GENOMIC DNA]</scope>
    <source>
        <strain evidence="12">R1DC9</strain>
    </source>
</reference>
<evidence type="ECO:0000313" key="11">
    <source>
        <dbReference type="EMBL" id="QCK16940.1"/>
    </source>
</evidence>
<dbReference type="InterPro" id="IPR004358">
    <property type="entry name" value="Sig_transdc_His_kin-like_C"/>
</dbReference>
<proteinExistence type="predicted"/>
<keyword evidence="12" id="KW-1185">Reference proteome</keyword>
<dbReference type="GO" id="GO:0030295">
    <property type="term" value="F:protein kinase activator activity"/>
    <property type="evidence" value="ECO:0007669"/>
    <property type="project" value="TreeGrafter"/>
</dbReference>
<dbReference type="InterPro" id="IPR005467">
    <property type="entry name" value="His_kinase_dom"/>
</dbReference>
<dbReference type="InterPro" id="IPR050351">
    <property type="entry name" value="BphY/WalK/GraS-like"/>
</dbReference>
<comment type="catalytic activity">
    <reaction evidence="1">
        <text>ATP + protein L-histidine = ADP + protein N-phospho-L-histidine.</text>
        <dbReference type="EC" id="2.7.13.3"/>
    </reaction>
</comment>
<evidence type="ECO:0000256" key="6">
    <source>
        <dbReference type="ARBA" id="ARBA00022840"/>
    </source>
</evidence>
<dbReference type="KEGG" id="fpf:DCC35_20495"/>
<feature type="coiled-coil region" evidence="8">
    <location>
        <begin position="418"/>
        <end position="445"/>
    </location>
</feature>
<evidence type="ECO:0000256" key="7">
    <source>
        <dbReference type="ARBA" id="ARBA00023012"/>
    </source>
</evidence>
<name>A0A4D7JTQ5_9BACT</name>
<dbReference type="PROSITE" id="PS50109">
    <property type="entry name" value="HIS_KIN"/>
    <property type="match status" value="1"/>
</dbReference>
<evidence type="ECO:0000256" key="8">
    <source>
        <dbReference type="SAM" id="Coils"/>
    </source>
</evidence>
<sequence length="688" mass="78470">MSTHSIIDNIILLSGCKLRQIILLLIISISINAQTTTIQVHTLDNSLNPVDNIEVSVEGMDYIPTNSKGIAFVSLDSESLPPEKIKIKNPELEAESWSYSRGILEIILRKKNYEEITFRLVNSDNNPVANNVVILEGPQKITRKSNEKGYVTIPYPKDSQLRDQYTLIVPGYNVTTNKIESKTSQLVVTSLEKPSTKQIVENDEKDIEINNDNPELAFLDTITTIESFYRALMLQDIKAFNKDEKKLINEKFYRLYQQSSFLSSKRPEPKIAPDGNSTIERELELLKRSAENEQESIIQNKNDFQLRLSRVNERLSGQTDNLTENQKRDLAAEVDAIENALLTSQQLFTGYQSDYLKIINELRAKLENLEGIQGQLKKSEELRLKEQEEFQNKLLKITLIFVGLIIFTFILVLLVRIYIRQKNELKSANNEVARINSQLEKLVSDKTQSLVKINNELDQFLYRSAHNLRRPLSSILGLHNIAKLTLEGDSLVLFEKAAQTAFEMDELLQKLQMISHIHLPDSAELVDFEGSVDSILDSFEKEISENNIRIKKDIEPGMTYIISPILVSIILSNLIENSIRFCVYSKKPDPQIIIKIREENKKVKITIRDNGTGISKDVWDKIYDMFFVGFEYGKGNGLGLYITKKAVEVLNGEIAFTSEEQKFTQFDVLIADKAISPRSTKKKLAIEA</sequence>
<feature type="transmembrane region" description="Helical" evidence="9">
    <location>
        <begin position="397"/>
        <end position="419"/>
    </location>
</feature>
<dbReference type="OrthoDB" id="973142at2"/>
<dbReference type="GO" id="GO:0000156">
    <property type="term" value="F:phosphorelay response regulator activity"/>
    <property type="evidence" value="ECO:0007669"/>
    <property type="project" value="TreeGrafter"/>
</dbReference>
<dbReference type="PANTHER" id="PTHR42878">
    <property type="entry name" value="TWO-COMPONENT HISTIDINE KINASE"/>
    <property type="match status" value="1"/>
</dbReference>
<keyword evidence="9" id="KW-1133">Transmembrane helix</keyword>
<accession>A0A4D7JTQ5</accession>
<dbReference type="Pfam" id="PF02518">
    <property type="entry name" value="HATPase_c"/>
    <property type="match status" value="1"/>
</dbReference>
<dbReference type="SUPFAM" id="SSF47384">
    <property type="entry name" value="Homodimeric domain of signal transducing histidine kinase"/>
    <property type="match status" value="1"/>
</dbReference>
<dbReference type="RefSeq" id="WP_137092533.1">
    <property type="nucleotide sequence ID" value="NZ_CP028923.1"/>
</dbReference>
<evidence type="ECO:0000256" key="5">
    <source>
        <dbReference type="ARBA" id="ARBA00022777"/>
    </source>
</evidence>
<dbReference type="PRINTS" id="PR00344">
    <property type="entry name" value="BCTRLSENSOR"/>
</dbReference>
<dbReference type="GO" id="GO:0007234">
    <property type="term" value="P:osmosensory signaling via phosphorelay pathway"/>
    <property type="evidence" value="ECO:0007669"/>
    <property type="project" value="TreeGrafter"/>
</dbReference>
<dbReference type="SUPFAM" id="SSF55874">
    <property type="entry name" value="ATPase domain of HSP90 chaperone/DNA topoisomerase II/histidine kinase"/>
    <property type="match status" value="1"/>
</dbReference>
<evidence type="ECO:0000313" key="12">
    <source>
        <dbReference type="Proteomes" id="UP000298616"/>
    </source>
</evidence>
<evidence type="ECO:0000256" key="2">
    <source>
        <dbReference type="ARBA" id="ARBA00012438"/>
    </source>
</evidence>
<keyword evidence="5" id="KW-0418">Kinase</keyword>
<keyword evidence="4" id="KW-0547">Nucleotide-binding</keyword>
<dbReference type="EC" id="2.7.13.3" evidence="2"/>
<organism evidence="11 12">
    <name type="scientific">Mangrovivirga cuniculi</name>
    <dbReference type="NCBI Taxonomy" id="2715131"/>
    <lineage>
        <taxon>Bacteria</taxon>
        <taxon>Pseudomonadati</taxon>
        <taxon>Bacteroidota</taxon>
        <taxon>Cytophagia</taxon>
        <taxon>Cytophagales</taxon>
        <taxon>Mangrovivirgaceae</taxon>
        <taxon>Mangrovivirga</taxon>
    </lineage>
</organism>
<dbReference type="EMBL" id="CP028923">
    <property type="protein sequence ID" value="QCK16940.1"/>
    <property type="molecule type" value="Genomic_DNA"/>
</dbReference>
<evidence type="ECO:0000259" key="10">
    <source>
        <dbReference type="PROSITE" id="PS50109"/>
    </source>
</evidence>